<dbReference type="Pfam" id="PF07963">
    <property type="entry name" value="N_methyl"/>
    <property type="match status" value="1"/>
</dbReference>
<proteinExistence type="predicted"/>
<comment type="subcellular location">
    <subcellularLocation>
        <location evidence="1">Membrane</location>
        <topology evidence="1">Single-pass membrane protein</topology>
    </subcellularLocation>
</comment>
<keyword evidence="2" id="KW-1133">Transmembrane helix</keyword>
<keyword evidence="2" id="KW-0472">Membrane</keyword>
<evidence type="ECO:0000256" key="2">
    <source>
        <dbReference type="SAM" id="Phobius"/>
    </source>
</evidence>
<organism evidence="3">
    <name type="scientific">Salmonella enterica</name>
    <name type="common">Salmonella choleraesuis</name>
    <dbReference type="NCBI Taxonomy" id="28901"/>
    <lineage>
        <taxon>Bacteria</taxon>
        <taxon>Pseudomonadati</taxon>
        <taxon>Pseudomonadota</taxon>
        <taxon>Gammaproteobacteria</taxon>
        <taxon>Enterobacterales</taxon>
        <taxon>Enterobacteriaceae</taxon>
        <taxon>Salmonella</taxon>
    </lineage>
</organism>
<dbReference type="EMBL" id="AACVIE010000024">
    <property type="protein sequence ID" value="EAM5644984.1"/>
    <property type="molecule type" value="Genomic_DNA"/>
</dbReference>
<dbReference type="PROSITE" id="PS00409">
    <property type="entry name" value="PROKAR_NTER_METHYL"/>
    <property type="match status" value="1"/>
</dbReference>
<feature type="transmembrane region" description="Helical" evidence="2">
    <location>
        <begin position="7"/>
        <end position="27"/>
    </location>
</feature>
<dbReference type="GO" id="GO:0016020">
    <property type="term" value="C:membrane"/>
    <property type="evidence" value="ECO:0007669"/>
    <property type="project" value="UniProtKB-SubCell"/>
</dbReference>
<dbReference type="SUPFAM" id="SSF54523">
    <property type="entry name" value="Pili subunits"/>
    <property type="match status" value="1"/>
</dbReference>
<evidence type="ECO:0000256" key="1">
    <source>
        <dbReference type="ARBA" id="ARBA00004167"/>
    </source>
</evidence>
<dbReference type="InterPro" id="IPR012902">
    <property type="entry name" value="N_methyl_site"/>
</dbReference>
<dbReference type="InterPro" id="IPR045584">
    <property type="entry name" value="Pilin-like"/>
</dbReference>
<dbReference type="NCBIfam" id="TIGR02532">
    <property type="entry name" value="IV_pilin_GFxxxE"/>
    <property type="match status" value="1"/>
</dbReference>
<dbReference type="AlphaFoldDB" id="A0A5T2R6G7"/>
<comment type="caution">
    <text evidence="3">The sequence shown here is derived from an EMBL/GenBank/DDBJ whole genome shotgun (WGS) entry which is preliminary data.</text>
</comment>
<accession>A0A5T2R6G7</accession>
<name>A0A5T2R6G7_SALER</name>
<gene>
    <name evidence="3" type="ORF">EOF35_23830</name>
</gene>
<reference evidence="3" key="1">
    <citation type="submission" date="2019-01" db="EMBL/GenBank/DDBJ databases">
        <authorList>
            <consortium name="PulseNet: The National Subtyping Network for Foodborne Disease Surveillance"/>
            <person name="Tarr C.L."/>
            <person name="Trees E."/>
            <person name="Katz L.S."/>
            <person name="Carleton-Romer H.A."/>
            <person name="Stroika S."/>
            <person name="Kucerova Z."/>
            <person name="Roache K.F."/>
            <person name="Sabol A.L."/>
            <person name="Besser J."/>
            <person name="Gerner-Smidt P."/>
        </authorList>
    </citation>
    <scope>NUCLEOTIDE SEQUENCE</scope>
    <source>
        <strain evidence="3">PNUSAS064512</strain>
    </source>
</reference>
<sequence>MKKSQGFTLVELILTLTVIATISFLSFQTINKDFENKQAMVAGEQIRNIGTGVNNYIINHYDVLSKLENSSGGTQDPGPRICDTVKQICEISTQTLVNEGMLPPVFSNKNIYGSGYKVIISRKGSSPYWNISALITTDTALSRSGGIRYDLLGKAMQTAGIDSGMTRTSSTKVDGYKGTWSATQTDYSNIDKQGLLAYIAGYGSNSYSAFLRRDGTLPMTGDLNMGTKNIYGAANITASGKGSFGGEVEAGSWIHARNGYGDLISIGGDSIDSDYEIKLGSSKPLSIYSPTIPAADRQTTTVFKTNGQMEVGGNQLVAGKIGTNGLNPSDIPSGFAGGVRTVDVVANGTVGVIKSGSTGASKNWAAYMTNQEPFTPLLISSLMEKYPQVEVCMERMAMVINFQLVVVMAMIMSSVWGQTCH</sequence>
<keyword evidence="2" id="KW-0812">Transmembrane</keyword>
<protein>
    <submittedName>
        <fullName evidence="3">Prepilin-type N-terminal cleavage/methylation domain-containing protein</fullName>
    </submittedName>
</protein>
<evidence type="ECO:0000313" key="3">
    <source>
        <dbReference type="EMBL" id="EAM5644984.1"/>
    </source>
</evidence>